<keyword evidence="2" id="KW-1185">Reference proteome</keyword>
<sequence>MSITVAVGQLLFSSDDEGEYGGEKEYRPRINFEAMNTFCFKEKFRISSTDAEFVLEKIGRYLKHRTTKNHALTPH</sequence>
<dbReference type="Proteomes" id="UP000708208">
    <property type="component" value="Unassembled WGS sequence"/>
</dbReference>
<accession>A0A8J2LL57</accession>
<gene>
    <name evidence="1" type="ORF">AFUS01_LOCUS34380</name>
</gene>
<proteinExistence type="predicted"/>
<reference evidence="1" key="1">
    <citation type="submission" date="2021-06" db="EMBL/GenBank/DDBJ databases">
        <authorList>
            <person name="Hodson N. C."/>
            <person name="Mongue J. A."/>
            <person name="Jaron S. K."/>
        </authorList>
    </citation>
    <scope>NUCLEOTIDE SEQUENCE</scope>
</reference>
<name>A0A8J2LL57_9HEXA</name>
<protein>
    <submittedName>
        <fullName evidence="1">Uncharacterized protein</fullName>
    </submittedName>
</protein>
<evidence type="ECO:0000313" key="2">
    <source>
        <dbReference type="Proteomes" id="UP000708208"/>
    </source>
</evidence>
<comment type="caution">
    <text evidence="1">The sequence shown here is derived from an EMBL/GenBank/DDBJ whole genome shotgun (WGS) entry which is preliminary data.</text>
</comment>
<organism evidence="1 2">
    <name type="scientific">Allacma fusca</name>
    <dbReference type="NCBI Taxonomy" id="39272"/>
    <lineage>
        <taxon>Eukaryota</taxon>
        <taxon>Metazoa</taxon>
        <taxon>Ecdysozoa</taxon>
        <taxon>Arthropoda</taxon>
        <taxon>Hexapoda</taxon>
        <taxon>Collembola</taxon>
        <taxon>Symphypleona</taxon>
        <taxon>Sminthuridae</taxon>
        <taxon>Allacma</taxon>
    </lineage>
</organism>
<dbReference type="AlphaFoldDB" id="A0A8J2LL57"/>
<evidence type="ECO:0000313" key="1">
    <source>
        <dbReference type="EMBL" id="CAG7824210.1"/>
    </source>
</evidence>
<dbReference type="EMBL" id="CAJVCH010532017">
    <property type="protein sequence ID" value="CAG7824210.1"/>
    <property type="molecule type" value="Genomic_DNA"/>
</dbReference>
<feature type="non-terminal residue" evidence="1">
    <location>
        <position position="75"/>
    </location>
</feature>